<reference evidence="1 2" key="1">
    <citation type="journal article" date="2018" name="Nat. Ecol. Evol.">
        <title>Pezizomycetes genomes reveal the molecular basis of ectomycorrhizal truffle lifestyle.</title>
        <authorList>
            <person name="Murat C."/>
            <person name="Payen T."/>
            <person name="Noel B."/>
            <person name="Kuo A."/>
            <person name="Morin E."/>
            <person name="Chen J."/>
            <person name="Kohler A."/>
            <person name="Krizsan K."/>
            <person name="Balestrini R."/>
            <person name="Da Silva C."/>
            <person name="Montanini B."/>
            <person name="Hainaut M."/>
            <person name="Levati E."/>
            <person name="Barry K.W."/>
            <person name="Belfiori B."/>
            <person name="Cichocki N."/>
            <person name="Clum A."/>
            <person name="Dockter R.B."/>
            <person name="Fauchery L."/>
            <person name="Guy J."/>
            <person name="Iotti M."/>
            <person name="Le Tacon F."/>
            <person name="Lindquist E.A."/>
            <person name="Lipzen A."/>
            <person name="Malagnac F."/>
            <person name="Mello A."/>
            <person name="Molinier V."/>
            <person name="Miyauchi S."/>
            <person name="Poulain J."/>
            <person name="Riccioni C."/>
            <person name="Rubini A."/>
            <person name="Sitrit Y."/>
            <person name="Splivallo R."/>
            <person name="Traeger S."/>
            <person name="Wang M."/>
            <person name="Zifcakova L."/>
            <person name="Wipf D."/>
            <person name="Zambonelli A."/>
            <person name="Paolocci F."/>
            <person name="Nowrousian M."/>
            <person name="Ottonello S."/>
            <person name="Baldrian P."/>
            <person name="Spatafora J.W."/>
            <person name="Henrissat B."/>
            <person name="Nagy L.G."/>
            <person name="Aury J.M."/>
            <person name="Wincker P."/>
            <person name="Grigoriev I.V."/>
            <person name="Bonfante P."/>
            <person name="Martin F.M."/>
        </authorList>
    </citation>
    <scope>NUCLEOTIDE SEQUENCE [LARGE SCALE GENOMIC DNA]</scope>
    <source>
        <strain evidence="1 2">ATCC MYA-4762</strain>
    </source>
</reference>
<accession>A0A3N4LHV7</accession>
<protein>
    <submittedName>
        <fullName evidence="1">Uncharacterized protein</fullName>
    </submittedName>
</protein>
<dbReference type="EMBL" id="ML121575">
    <property type="protein sequence ID" value="RPB20221.1"/>
    <property type="molecule type" value="Genomic_DNA"/>
</dbReference>
<sequence length="181" mass="19813">MATACMGTMPYFVAWVATNKVKQELGYIEKTQSEKKGGEMGVEKAEFDAAYRKIWRLLLSIPPCTNQTNPLPRGKGEYLKAPTGLRALNSDDEEAVTAIANVLENLNGPQRQPCLDLYTPDIYVPVTERSGSTLPAPVDIKLTRPKQPEAGITKLVSSTATFNLFFGDNEIGVNNDSEMGN</sequence>
<evidence type="ECO:0000313" key="2">
    <source>
        <dbReference type="Proteomes" id="UP000267821"/>
    </source>
</evidence>
<evidence type="ECO:0000313" key="1">
    <source>
        <dbReference type="EMBL" id="RPB20221.1"/>
    </source>
</evidence>
<organism evidence="1 2">
    <name type="scientific">Terfezia boudieri ATCC MYA-4762</name>
    <dbReference type="NCBI Taxonomy" id="1051890"/>
    <lineage>
        <taxon>Eukaryota</taxon>
        <taxon>Fungi</taxon>
        <taxon>Dikarya</taxon>
        <taxon>Ascomycota</taxon>
        <taxon>Pezizomycotina</taxon>
        <taxon>Pezizomycetes</taxon>
        <taxon>Pezizales</taxon>
        <taxon>Pezizaceae</taxon>
        <taxon>Terfezia</taxon>
    </lineage>
</organism>
<dbReference type="AlphaFoldDB" id="A0A3N4LHV7"/>
<gene>
    <name evidence="1" type="ORF">L211DRAFT_870762</name>
</gene>
<dbReference type="Proteomes" id="UP000267821">
    <property type="component" value="Unassembled WGS sequence"/>
</dbReference>
<proteinExistence type="predicted"/>
<name>A0A3N4LHV7_9PEZI</name>
<keyword evidence="2" id="KW-1185">Reference proteome</keyword>
<dbReference type="InParanoid" id="A0A3N4LHV7"/>